<protein>
    <submittedName>
        <fullName evidence="1">Uncharacterized protein</fullName>
    </submittedName>
</protein>
<sequence>MRHSFRMRSYCIVEDPVDGAYGMKAGVSDVLCCRGDTLVLMKDEAAKQRCNIVVETADDEGCEDLLWEKHHTATVLEGMHWSQEAGGIINARLLHQFRSTQ</sequence>
<reference evidence="1" key="1">
    <citation type="journal article" date="2022" name="bioRxiv">
        <title>Sequencing and chromosome-scale assembly of the giantPleurodeles waltlgenome.</title>
        <authorList>
            <person name="Brown T."/>
            <person name="Elewa A."/>
            <person name="Iarovenko S."/>
            <person name="Subramanian E."/>
            <person name="Araus A.J."/>
            <person name="Petzold A."/>
            <person name="Susuki M."/>
            <person name="Suzuki K.-i.T."/>
            <person name="Hayashi T."/>
            <person name="Toyoda A."/>
            <person name="Oliveira C."/>
            <person name="Osipova E."/>
            <person name="Leigh N.D."/>
            <person name="Simon A."/>
            <person name="Yun M.H."/>
        </authorList>
    </citation>
    <scope>NUCLEOTIDE SEQUENCE</scope>
    <source>
        <strain evidence="1">20211129_DDA</strain>
        <tissue evidence="1">Liver</tissue>
    </source>
</reference>
<keyword evidence="2" id="KW-1185">Reference proteome</keyword>
<comment type="caution">
    <text evidence="1">The sequence shown here is derived from an EMBL/GenBank/DDBJ whole genome shotgun (WGS) entry which is preliminary data.</text>
</comment>
<gene>
    <name evidence="1" type="ORF">NDU88_001213</name>
</gene>
<proteinExistence type="predicted"/>
<evidence type="ECO:0000313" key="2">
    <source>
        <dbReference type="Proteomes" id="UP001066276"/>
    </source>
</evidence>
<dbReference type="AlphaFoldDB" id="A0AAV7MKD3"/>
<evidence type="ECO:0000313" key="1">
    <source>
        <dbReference type="EMBL" id="KAJ1103792.1"/>
    </source>
</evidence>
<dbReference type="EMBL" id="JANPWB010000013">
    <property type="protein sequence ID" value="KAJ1103792.1"/>
    <property type="molecule type" value="Genomic_DNA"/>
</dbReference>
<name>A0AAV7MKD3_PLEWA</name>
<organism evidence="1 2">
    <name type="scientific">Pleurodeles waltl</name>
    <name type="common">Iberian ribbed newt</name>
    <dbReference type="NCBI Taxonomy" id="8319"/>
    <lineage>
        <taxon>Eukaryota</taxon>
        <taxon>Metazoa</taxon>
        <taxon>Chordata</taxon>
        <taxon>Craniata</taxon>
        <taxon>Vertebrata</taxon>
        <taxon>Euteleostomi</taxon>
        <taxon>Amphibia</taxon>
        <taxon>Batrachia</taxon>
        <taxon>Caudata</taxon>
        <taxon>Salamandroidea</taxon>
        <taxon>Salamandridae</taxon>
        <taxon>Pleurodelinae</taxon>
        <taxon>Pleurodeles</taxon>
    </lineage>
</organism>
<dbReference type="Proteomes" id="UP001066276">
    <property type="component" value="Chromosome 9"/>
</dbReference>
<accession>A0AAV7MKD3</accession>